<dbReference type="Proteomes" id="UP000299102">
    <property type="component" value="Unassembled WGS sequence"/>
</dbReference>
<accession>A0A4C1U0Q6</accession>
<evidence type="ECO:0000256" key="1">
    <source>
        <dbReference type="SAM" id="MobiDB-lite"/>
    </source>
</evidence>
<keyword evidence="3" id="KW-1185">Reference proteome</keyword>
<gene>
    <name evidence="2" type="ORF">EVAR_11333_1</name>
</gene>
<name>A0A4C1U0Q6_EUMVA</name>
<reference evidence="2 3" key="1">
    <citation type="journal article" date="2019" name="Commun. Biol.">
        <title>The bagworm genome reveals a unique fibroin gene that provides high tensile strength.</title>
        <authorList>
            <person name="Kono N."/>
            <person name="Nakamura H."/>
            <person name="Ohtoshi R."/>
            <person name="Tomita M."/>
            <person name="Numata K."/>
            <person name="Arakawa K."/>
        </authorList>
    </citation>
    <scope>NUCLEOTIDE SEQUENCE [LARGE SCALE GENOMIC DNA]</scope>
</reference>
<organism evidence="2 3">
    <name type="scientific">Eumeta variegata</name>
    <name type="common">Bagworm moth</name>
    <name type="synonym">Eumeta japonica</name>
    <dbReference type="NCBI Taxonomy" id="151549"/>
    <lineage>
        <taxon>Eukaryota</taxon>
        <taxon>Metazoa</taxon>
        <taxon>Ecdysozoa</taxon>
        <taxon>Arthropoda</taxon>
        <taxon>Hexapoda</taxon>
        <taxon>Insecta</taxon>
        <taxon>Pterygota</taxon>
        <taxon>Neoptera</taxon>
        <taxon>Endopterygota</taxon>
        <taxon>Lepidoptera</taxon>
        <taxon>Glossata</taxon>
        <taxon>Ditrysia</taxon>
        <taxon>Tineoidea</taxon>
        <taxon>Psychidae</taxon>
        <taxon>Oiketicinae</taxon>
        <taxon>Eumeta</taxon>
    </lineage>
</organism>
<feature type="region of interest" description="Disordered" evidence="1">
    <location>
        <begin position="19"/>
        <end position="38"/>
    </location>
</feature>
<sequence length="183" mass="20559">MSMGGDDYLVSGGSQARLPLENSITTEKQRPSPEVMTPLDTPLRGRVNLCDEFRDGLPSTVVNDRNINAVRLMVKIDRIIYRHLNLYKTNLTQLCIDGRKPIKCDDDDRGNMLACFQRHECCARGRPIIVEWERDARHSAGLSLVRKKPAHAIFPGVHPAKYSPRSTPLNFGGRTRTGVFTVT</sequence>
<evidence type="ECO:0000313" key="3">
    <source>
        <dbReference type="Proteomes" id="UP000299102"/>
    </source>
</evidence>
<protein>
    <submittedName>
        <fullName evidence="2">Uncharacterized protein</fullName>
    </submittedName>
</protein>
<proteinExistence type="predicted"/>
<comment type="caution">
    <text evidence="2">The sequence shown here is derived from an EMBL/GenBank/DDBJ whole genome shotgun (WGS) entry which is preliminary data.</text>
</comment>
<dbReference type="AlphaFoldDB" id="A0A4C1U0Q6"/>
<dbReference type="EMBL" id="BGZK01000113">
    <property type="protein sequence ID" value="GBP19943.1"/>
    <property type="molecule type" value="Genomic_DNA"/>
</dbReference>
<evidence type="ECO:0000313" key="2">
    <source>
        <dbReference type="EMBL" id="GBP19943.1"/>
    </source>
</evidence>